<organism evidence="1 2">
    <name type="scientific">Polynucleobacter cosmopolitanus</name>
    <dbReference type="NCBI Taxonomy" id="351345"/>
    <lineage>
        <taxon>Bacteria</taxon>
        <taxon>Pseudomonadati</taxon>
        <taxon>Pseudomonadota</taxon>
        <taxon>Betaproteobacteria</taxon>
        <taxon>Burkholderiales</taxon>
        <taxon>Burkholderiaceae</taxon>
        <taxon>Polynucleobacter</taxon>
    </lineage>
</organism>
<dbReference type="EMBL" id="NJGG01000001">
    <property type="protein sequence ID" value="OXL16259.1"/>
    <property type="molecule type" value="Genomic_DNA"/>
</dbReference>
<proteinExistence type="predicted"/>
<gene>
    <name evidence="1" type="ORF">AOC33_04080</name>
</gene>
<dbReference type="AlphaFoldDB" id="A0A229FXT9"/>
<keyword evidence="2" id="KW-1185">Reference proteome</keyword>
<dbReference type="Proteomes" id="UP000215188">
    <property type="component" value="Unassembled WGS sequence"/>
</dbReference>
<comment type="caution">
    <text evidence="1">The sequence shown here is derived from an EMBL/GenBank/DDBJ whole genome shotgun (WGS) entry which is preliminary data.</text>
</comment>
<protein>
    <submittedName>
        <fullName evidence="1">Uncharacterized protein</fullName>
    </submittedName>
</protein>
<sequence>MISGPFYQNRYQNFWANGFWTPGATKKLPGLKILVSVVRFRPGPPRFYKPPSGGFFICAVLLVNCFKRQAHFQLHL</sequence>
<accession>A0A229FXT9</accession>
<reference evidence="1 2" key="1">
    <citation type="submission" date="2017-06" db="EMBL/GenBank/DDBJ databases">
        <title>Reclassification of a Polynucleobacter cosmopolitanus strain isolated from tropical Lake Victoria as Polynucleobacter victoriensis comb. nov.</title>
        <authorList>
            <person name="Hahn M.W."/>
        </authorList>
    </citation>
    <scope>NUCLEOTIDE SEQUENCE [LARGE SCALE GENOMIC DNA]</scope>
    <source>
        <strain evidence="1 2">MWH-MoIso2</strain>
    </source>
</reference>
<name>A0A229FXT9_9BURK</name>
<evidence type="ECO:0000313" key="2">
    <source>
        <dbReference type="Proteomes" id="UP000215188"/>
    </source>
</evidence>
<evidence type="ECO:0000313" key="1">
    <source>
        <dbReference type="EMBL" id="OXL16259.1"/>
    </source>
</evidence>